<keyword evidence="2" id="KW-1185">Reference proteome</keyword>
<name>A0ACB6SFP2_9PLEO</name>
<dbReference type="EMBL" id="MU006701">
    <property type="protein sequence ID" value="KAF2633141.1"/>
    <property type="molecule type" value="Genomic_DNA"/>
</dbReference>
<evidence type="ECO:0000313" key="1">
    <source>
        <dbReference type="EMBL" id="KAF2633141.1"/>
    </source>
</evidence>
<organism evidence="1 2">
    <name type="scientific">Macroventuria anomochaeta</name>
    <dbReference type="NCBI Taxonomy" id="301207"/>
    <lineage>
        <taxon>Eukaryota</taxon>
        <taxon>Fungi</taxon>
        <taxon>Dikarya</taxon>
        <taxon>Ascomycota</taxon>
        <taxon>Pezizomycotina</taxon>
        <taxon>Dothideomycetes</taxon>
        <taxon>Pleosporomycetidae</taxon>
        <taxon>Pleosporales</taxon>
        <taxon>Pleosporineae</taxon>
        <taxon>Didymellaceae</taxon>
        <taxon>Macroventuria</taxon>
    </lineage>
</organism>
<proteinExistence type="predicted"/>
<reference evidence="1" key="1">
    <citation type="journal article" date="2020" name="Stud. Mycol.">
        <title>101 Dothideomycetes genomes: a test case for predicting lifestyles and emergence of pathogens.</title>
        <authorList>
            <person name="Haridas S."/>
            <person name="Albert R."/>
            <person name="Binder M."/>
            <person name="Bloem J."/>
            <person name="Labutti K."/>
            <person name="Salamov A."/>
            <person name="Andreopoulos B."/>
            <person name="Baker S."/>
            <person name="Barry K."/>
            <person name="Bills G."/>
            <person name="Bluhm B."/>
            <person name="Cannon C."/>
            <person name="Castanera R."/>
            <person name="Culley D."/>
            <person name="Daum C."/>
            <person name="Ezra D."/>
            <person name="Gonzalez J."/>
            <person name="Henrissat B."/>
            <person name="Kuo A."/>
            <person name="Liang C."/>
            <person name="Lipzen A."/>
            <person name="Lutzoni F."/>
            <person name="Magnuson J."/>
            <person name="Mondo S."/>
            <person name="Nolan M."/>
            <person name="Ohm R."/>
            <person name="Pangilinan J."/>
            <person name="Park H.-J."/>
            <person name="Ramirez L."/>
            <person name="Alfaro M."/>
            <person name="Sun H."/>
            <person name="Tritt A."/>
            <person name="Yoshinaga Y."/>
            <person name="Zwiers L.-H."/>
            <person name="Turgeon B."/>
            <person name="Goodwin S."/>
            <person name="Spatafora J."/>
            <person name="Crous P."/>
            <person name="Grigoriev I."/>
        </authorList>
    </citation>
    <scope>NUCLEOTIDE SEQUENCE</scope>
    <source>
        <strain evidence="1">CBS 525.71</strain>
    </source>
</reference>
<evidence type="ECO:0000313" key="2">
    <source>
        <dbReference type="Proteomes" id="UP000799754"/>
    </source>
</evidence>
<protein>
    <submittedName>
        <fullName evidence="1">Uncharacterized protein</fullName>
    </submittedName>
</protein>
<sequence length="482" mass="53964">MSHSQFSGRKRAWRSTSTCSDNHRDHVIPALPPSLRPDSVEIVAAAILEPSSRIAPIFIGESGYSDILDATGGLIDRHFHVPATAEQALAAEDLEYLKAKGCFTLPAESKQLLEAYFLFVHPTFPVVDGSLFLQGYAVSGLEGINLLLLWSMFSVSASYIPTLPRKACKEAYANRAKLLFDLSQENDKIVLVQSALLLSFWFADTEDVKQSWYWTGVAFSIAQTLGLHHEVRSANAQVTVQQRSLWRNIWHCCMIRDVWLAFSMGRPLRIEASDCYYSVSEETDCQFTKLTLHDKKLYSLKEAAGFVSMWQSLITTSNVLRDIMTNKTLSPWQAEFFEGRINVQDTSSSTFLLTHVNRHLKLHQYAAIIALARASGLEEVSGKAADSTTAIMQAFLYDNTTVYAAPVTVPLVIPAMVTYLTTTNSKRPEARKLGNDKLNLYIRFFTAMEDNYPAASILKRVLAAAQDAITGKRRVRRDEEKV</sequence>
<gene>
    <name evidence="1" type="ORF">BU25DRAFT_405082</name>
</gene>
<accession>A0ACB6SFP2</accession>
<comment type="caution">
    <text evidence="1">The sequence shown here is derived from an EMBL/GenBank/DDBJ whole genome shotgun (WGS) entry which is preliminary data.</text>
</comment>
<dbReference type="Proteomes" id="UP000799754">
    <property type="component" value="Unassembled WGS sequence"/>
</dbReference>